<reference evidence="1 2" key="1">
    <citation type="submission" date="2019-10" db="EMBL/GenBank/DDBJ databases">
        <title>Rubrobacter sp nov SCSIO 52090 isolated from a deep-sea sediment in the South China Sea.</title>
        <authorList>
            <person name="Chen R.W."/>
        </authorList>
    </citation>
    <scope>NUCLEOTIDE SEQUENCE [LARGE SCALE GENOMIC DNA]</scope>
    <source>
        <strain evidence="1 2">SCSIO 52909</strain>
        <plasmid evidence="1 2">unnamed1</plasmid>
    </source>
</reference>
<keyword evidence="2" id="KW-1185">Reference proteome</keyword>
<evidence type="ECO:0000313" key="1">
    <source>
        <dbReference type="EMBL" id="QIN85429.1"/>
    </source>
</evidence>
<gene>
    <name evidence="1" type="ORF">GBA63_22270</name>
</gene>
<evidence type="ECO:0000313" key="2">
    <source>
        <dbReference type="Proteomes" id="UP000501452"/>
    </source>
</evidence>
<geneLocation type="plasmid" evidence="1 2">
    <name>unnamed1</name>
</geneLocation>
<proteinExistence type="predicted"/>
<dbReference type="EMBL" id="CP045120">
    <property type="protein sequence ID" value="QIN85429.1"/>
    <property type="molecule type" value="Genomic_DNA"/>
</dbReference>
<name>A0A6G8QG07_9ACTN</name>
<dbReference type="RefSeq" id="WP_166180726.1">
    <property type="nucleotide sequence ID" value="NZ_CP045120.1"/>
</dbReference>
<dbReference type="Proteomes" id="UP000501452">
    <property type="component" value="Plasmid unnamed1"/>
</dbReference>
<accession>A0A6G8QG07</accession>
<dbReference type="AlphaFoldDB" id="A0A6G8QG07"/>
<organism evidence="1 2">
    <name type="scientific">Rubrobacter tropicus</name>
    <dbReference type="NCBI Taxonomy" id="2653851"/>
    <lineage>
        <taxon>Bacteria</taxon>
        <taxon>Bacillati</taxon>
        <taxon>Actinomycetota</taxon>
        <taxon>Rubrobacteria</taxon>
        <taxon>Rubrobacterales</taxon>
        <taxon>Rubrobacteraceae</taxon>
        <taxon>Rubrobacter</taxon>
    </lineage>
</organism>
<keyword evidence="1" id="KW-0614">Plasmid</keyword>
<protein>
    <submittedName>
        <fullName evidence="1">Uncharacterized protein</fullName>
    </submittedName>
</protein>
<sequence>MATTEVENLRRAAEGVEPDLVNAASAFLAAPRSADEELLAARTLSFLGRGVESLDPREVREVLASPEPGEALTAMIERVLIERSEQPALVRARIGGARRRQELLDAEGGWLSAEQAAGRLTSRAALDKRRERGTILALPRANKYVYPVWQFDEDTRHGLLPGLREVLEGFGVESPWMRAEFLLAHHDELGGRRAIDALSEGDAEAVRLLAASYGEQGAR</sequence>
<dbReference type="KEGG" id="rub:GBA63_22270"/>